<reference evidence="1" key="1">
    <citation type="journal article" date="2021" name="New Phytol.">
        <title>Evolutionary innovations through gain and loss of genes in the ectomycorrhizal Boletales.</title>
        <authorList>
            <person name="Wu G."/>
            <person name="Miyauchi S."/>
            <person name="Morin E."/>
            <person name="Kuo A."/>
            <person name="Drula E."/>
            <person name="Varga T."/>
            <person name="Kohler A."/>
            <person name="Feng B."/>
            <person name="Cao Y."/>
            <person name="Lipzen A."/>
            <person name="Daum C."/>
            <person name="Hundley H."/>
            <person name="Pangilinan J."/>
            <person name="Johnson J."/>
            <person name="Barry K."/>
            <person name="LaButti K."/>
            <person name="Ng V."/>
            <person name="Ahrendt S."/>
            <person name="Min B."/>
            <person name="Choi I.G."/>
            <person name="Park H."/>
            <person name="Plett J.M."/>
            <person name="Magnuson J."/>
            <person name="Spatafora J.W."/>
            <person name="Nagy L.G."/>
            <person name="Henrissat B."/>
            <person name="Grigoriev I.V."/>
            <person name="Yang Z.L."/>
            <person name="Xu J."/>
            <person name="Martin F.M."/>
        </authorList>
    </citation>
    <scope>NUCLEOTIDE SEQUENCE</scope>
    <source>
        <strain evidence="1">KUC20120723A-06</strain>
    </source>
</reference>
<feature type="non-terminal residue" evidence="1">
    <location>
        <position position="332"/>
    </location>
</feature>
<dbReference type="EMBL" id="MU266460">
    <property type="protein sequence ID" value="KAH7923167.1"/>
    <property type="molecule type" value="Genomic_DNA"/>
</dbReference>
<keyword evidence="2" id="KW-1185">Reference proteome</keyword>
<proteinExistence type="predicted"/>
<organism evidence="1 2">
    <name type="scientific">Leucogyrophana mollusca</name>
    <dbReference type="NCBI Taxonomy" id="85980"/>
    <lineage>
        <taxon>Eukaryota</taxon>
        <taxon>Fungi</taxon>
        <taxon>Dikarya</taxon>
        <taxon>Basidiomycota</taxon>
        <taxon>Agaricomycotina</taxon>
        <taxon>Agaricomycetes</taxon>
        <taxon>Agaricomycetidae</taxon>
        <taxon>Boletales</taxon>
        <taxon>Boletales incertae sedis</taxon>
        <taxon>Leucogyrophana</taxon>
    </lineage>
</organism>
<accession>A0ACB8BBV1</accession>
<evidence type="ECO:0000313" key="1">
    <source>
        <dbReference type="EMBL" id="KAH7923167.1"/>
    </source>
</evidence>
<protein>
    <submittedName>
        <fullName evidence="1">Uncharacterized protein</fullName>
    </submittedName>
</protein>
<comment type="caution">
    <text evidence="1">The sequence shown here is derived from an EMBL/GenBank/DDBJ whole genome shotgun (WGS) entry which is preliminary data.</text>
</comment>
<sequence length="332" mass="37376">MTEVMREILNVHTSSGALKMKIGTITLQKYLYPRSVVRREVDTSSMTGGAFSIATFDWDHVRRSITTGTRTTWAISSRNRHVKATPIYDRNHGLFYAYAKNANDDVTWRYLIVFASRAVADEWWRAVSESSNTWFSSSIKRITPQLYTHNRVSDDLDICQSITTQDVAPGFLNKVFFTLLNDRDGGVTSIIPSQDITDHVSGNSFLIRSKANPSEYWYCPTTTPPSDTWLYVSREARTRFCVCVLGPTSDRCGTIMIGSDKILITVSSDNRTVTTFTAYDQKLVARIGSADHAFKFENFENGFRAGPVEELRVNNLTGLKKLLQTNAGDGEE</sequence>
<evidence type="ECO:0000313" key="2">
    <source>
        <dbReference type="Proteomes" id="UP000790709"/>
    </source>
</evidence>
<gene>
    <name evidence="1" type="ORF">BV22DRAFT_1036625</name>
</gene>
<name>A0ACB8BBV1_9AGAM</name>
<dbReference type="Proteomes" id="UP000790709">
    <property type="component" value="Unassembled WGS sequence"/>
</dbReference>